<dbReference type="InterPro" id="IPR004161">
    <property type="entry name" value="EFTu-like_2"/>
</dbReference>
<dbReference type="Pfam" id="PF25461">
    <property type="entry name" value="Beta-barrel_SelB"/>
    <property type="match status" value="1"/>
</dbReference>
<dbReference type="PANTHER" id="PTHR43721">
    <property type="entry name" value="ELONGATION FACTOR TU-RELATED"/>
    <property type="match status" value="1"/>
</dbReference>
<dbReference type="Gene3D" id="2.40.30.10">
    <property type="entry name" value="Translation factors"/>
    <property type="match status" value="1"/>
</dbReference>
<proteinExistence type="predicted"/>
<dbReference type="SUPFAM" id="SSF50447">
    <property type="entry name" value="Translation proteins"/>
    <property type="match status" value="1"/>
</dbReference>
<dbReference type="SUPFAM" id="SSF52540">
    <property type="entry name" value="P-loop containing nucleoside triphosphate hydrolases"/>
    <property type="match status" value="1"/>
</dbReference>
<dbReference type="CDD" id="cd04171">
    <property type="entry name" value="SelB"/>
    <property type="match status" value="1"/>
</dbReference>
<dbReference type="InterPro" id="IPR004535">
    <property type="entry name" value="Transl_elong_SelB"/>
</dbReference>
<dbReference type="InterPro" id="IPR031157">
    <property type="entry name" value="G_TR_CS"/>
</dbReference>
<evidence type="ECO:0000313" key="10">
    <source>
        <dbReference type="EMBL" id="WOO31430.1"/>
    </source>
</evidence>
<dbReference type="InterPro" id="IPR015190">
    <property type="entry name" value="Elong_fac_SelB-wing-hlx_typ-2"/>
</dbReference>
<dbReference type="NCBIfam" id="TIGR00475">
    <property type="entry name" value="selB"/>
    <property type="match status" value="1"/>
</dbReference>
<evidence type="ECO:0000256" key="6">
    <source>
        <dbReference type="ARBA" id="ARBA00023134"/>
    </source>
</evidence>
<dbReference type="InterPro" id="IPR057335">
    <property type="entry name" value="Beta-barrel_SelB"/>
</dbReference>
<evidence type="ECO:0000256" key="3">
    <source>
        <dbReference type="ARBA" id="ARBA00022490"/>
    </source>
</evidence>
<dbReference type="PROSITE" id="PS51722">
    <property type="entry name" value="G_TR_2"/>
    <property type="match status" value="1"/>
</dbReference>
<dbReference type="InterPro" id="IPR048931">
    <property type="entry name" value="WHD_2nd_SelB_bact"/>
</dbReference>
<dbReference type="PRINTS" id="PR00315">
    <property type="entry name" value="ELONGATNFCT"/>
</dbReference>
<reference evidence="10 11" key="1">
    <citation type="submission" date="2023-03" db="EMBL/GenBank/DDBJ databases">
        <title>Diaphorobacter basophil sp. nov., isolated from a sewage-treatment plant.</title>
        <authorList>
            <person name="Yang K."/>
        </authorList>
    </citation>
    <scope>NUCLEOTIDE SEQUENCE [LARGE SCALE GENOMIC DNA]</scope>
    <source>
        <strain evidence="10 11">Y-1</strain>
    </source>
</reference>
<dbReference type="InterPro" id="IPR009000">
    <property type="entry name" value="Transl_B-barrel_sf"/>
</dbReference>
<dbReference type="PROSITE" id="PS00301">
    <property type="entry name" value="G_TR_1"/>
    <property type="match status" value="1"/>
</dbReference>
<dbReference type="SUPFAM" id="SSF50465">
    <property type="entry name" value="EF-Tu/eEF-1alpha/eIF2-gamma C-terminal domain"/>
    <property type="match status" value="1"/>
</dbReference>
<dbReference type="InterPro" id="IPR015191">
    <property type="entry name" value="SelB_WHD4"/>
</dbReference>
<dbReference type="InterPro" id="IPR036388">
    <property type="entry name" value="WH-like_DNA-bd_sf"/>
</dbReference>
<evidence type="ECO:0000256" key="5">
    <source>
        <dbReference type="ARBA" id="ARBA00022917"/>
    </source>
</evidence>
<dbReference type="InterPro" id="IPR036390">
    <property type="entry name" value="WH_DNA-bd_sf"/>
</dbReference>
<protein>
    <recommendedName>
        <fullName evidence="2">Selenocysteine-specific elongation factor</fullName>
    </recommendedName>
    <alternativeName>
        <fullName evidence="8">SelB translation factor</fullName>
    </alternativeName>
</protein>
<name>A0ABZ0J1J2_9BURK</name>
<keyword evidence="6" id="KW-0342">GTP-binding</keyword>
<dbReference type="PANTHER" id="PTHR43721:SF11">
    <property type="entry name" value="SELENOCYSTEINE-SPECIFIC ELONGATION FACTOR"/>
    <property type="match status" value="1"/>
</dbReference>
<dbReference type="InterPro" id="IPR050055">
    <property type="entry name" value="EF-Tu_GTPase"/>
</dbReference>
<dbReference type="InterPro" id="IPR000795">
    <property type="entry name" value="T_Tr_GTP-bd_dom"/>
</dbReference>
<evidence type="ECO:0000259" key="9">
    <source>
        <dbReference type="PROSITE" id="PS51722"/>
    </source>
</evidence>
<keyword evidence="3" id="KW-0963">Cytoplasm</keyword>
<accession>A0ABZ0J1J2</accession>
<dbReference type="CDD" id="cd15491">
    <property type="entry name" value="selB_III"/>
    <property type="match status" value="1"/>
</dbReference>
<keyword evidence="10" id="KW-0251">Elongation factor</keyword>
<dbReference type="Pfam" id="PF00009">
    <property type="entry name" value="GTP_EFTU"/>
    <property type="match status" value="1"/>
</dbReference>
<dbReference type="InterPro" id="IPR009001">
    <property type="entry name" value="Transl_elong_EF1A/Init_IF2_C"/>
</dbReference>
<evidence type="ECO:0000256" key="4">
    <source>
        <dbReference type="ARBA" id="ARBA00022741"/>
    </source>
</evidence>
<evidence type="ECO:0000256" key="7">
    <source>
        <dbReference type="ARBA" id="ARBA00025526"/>
    </source>
</evidence>
<dbReference type="Pfam" id="PF09106">
    <property type="entry name" value="WHD_2nd_SelB"/>
    <property type="match status" value="1"/>
</dbReference>
<evidence type="ECO:0000313" key="11">
    <source>
        <dbReference type="Proteomes" id="UP001303211"/>
    </source>
</evidence>
<comment type="subcellular location">
    <subcellularLocation>
        <location evidence="1">Cytoplasm</location>
    </subcellularLocation>
</comment>
<feature type="domain" description="Tr-type G" evidence="9">
    <location>
        <begin position="1"/>
        <end position="170"/>
    </location>
</feature>
<dbReference type="Gene3D" id="1.10.10.10">
    <property type="entry name" value="Winged helix-like DNA-binding domain superfamily/Winged helix DNA-binding domain"/>
    <property type="match status" value="3"/>
</dbReference>
<dbReference type="InterPro" id="IPR027417">
    <property type="entry name" value="P-loop_NTPase"/>
</dbReference>
<dbReference type="Proteomes" id="UP001303211">
    <property type="component" value="Chromosome"/>
</dbReference>
<organism evidence="10 11">
    <name type="scientific">Diaphorobacter limosus</name>
    <dbReference type="NCBI Taxonomy" id="3036128"/>
    <lineage>
        <taxon>Bacteria</taxon>
        <taxon>Pseudomonadati</taxon>
        <taxon>Pseudomonadota</taxon>
        <taxon>Betaproteobacteria</taxon>
        <taxon>Burkholderiales</taxon>
        <taxon>Comamonadaceae</taxon>
        <taxon>Diaphorobacter</taxon>
    </lineage>
</organism>
<dbReference type="GO" id="GO:0003746">
    <property type="term" value="F:translation elongation factor activity"/>
    <property type="evidence" value="ECO:0007669"/>
    <property type="project" value="UniProtKB-KW"/>
</dbReference>
<evidence type="ECO:0000256" key="1">
    <source>
        <dbReference type="ARBA" id="ARBA00004496"/>
    </source>
</evidence>
<dbReference type="SUPFAM" id="SSF46785">
    <property type="entry name" value="Winged helix' DNA-binding domain"/>
    <property type="match status" value="3"/>
</dbReference>
<comment type="function">
    <text evidence="7">Translation factor necessary for the incorporation of selenocysteine into proteins. It probably replaces EF-Tu for the insertion of selenocysteine directed by the UGA codon. SelB binds GTP and GDP.</text>
</comment>
<dbReference type="Pfam" id="PF09107">
    <property type="entry name" value="WHD_3rd_SelB"/>
    <property type="match status" value="1"/>
</dbReference>
<keyword evidence="11" id="KW-1185">Reference proteome</keyword>
<evidence type="ECO:0000256" key="2">
    <source>
        <dbReference type="ARBA" id="ARBA00015953"/>
    </source>
</evidence>
<dbReference type="Pfam" id="PF03144">
    <property type="entry name" value="GTP_EFTU_D2"/>
    <property type="match status" value="1"/>
</dbReference>
<keyword evidence="4" id="KW-0547">Nucleotide-binding</keyword>
<dbReference type="EMBL" id="CP136921">
    <property type="protein sequence ID" value="WOO31430.1"/>
    <property type="molecule type" value="Genomic_DNA"/>
</dbReference>
<sequence length="635" mass="66516">MIVGTAGHIDHGKTTLVRALTGVDTDRLPEEKKRGISIELGYAYLDTPAGGRIGFIDVPGHERLVHTMVAGASGIDYALLLVAADDGPMPQTHEHLAVLSLLGIARGAVVITKTDRASPDRLQALHAEMARLLQGTSLASAPVVNVSAQTGSGIAPLRQLLFDAAQGQPQAAAAGAAQGLRLAIDRAFTLDGTGTVVTGTIHAGSVRVGDELAISTSGGGAPLRARVRTLHAQNQGVQQAHAGQRCAVALAGLAREAVARGQWLTTPAVAQASTRLDMLLTLWPGEARALRSGAQVQAHIGAAHCNATVALLDAAQLAPGATALAQLVLQAPLGAWHGERVLLRDASASRTIAGARVLDPQAPTRYRRTPQRLAELAALQQPGVPERLAALLAVAPQGVDLARFAAAQGLLLAPALPEGTLAHDGWALGAAQAEALASAALAVLQGFHERHPDELGPDSARWRRLAAPRLAPALWQALLARLAAAGQVVLRGAVAHLPSHGAQLSATEERIAQKVAPALASACFEGAWARDLARDAGEPEPLVRTTLSRLARRGELHQVVKDLFYPLPAMAQLAALARQVGQAHHGVVLAARFRDMTGLGRKRAIQILEYFDRIGFTRRVADMHRLRGDCALFEV</sequence>
<evidence type="ECO:0000256" key="8">
    <source>
        <dbReference type="ARBA" id="ARBA00031615"/>
    </source>
</evidence>
<keyword evidence="5" id="KW-0648">Protein biosynthesis</keyword>
<dbReference type="Pfam" id="PF21214">
    <property type="entry name" value="WHD_2nd_SelB_bact"/>
    <property type="match status" value="1"/>
</dbReference>
<dbReference type="Gene3D" id="3.40.50.300">
    <property type="entry name" value="P-loop containing nucleotide triphosphate hydrolases"/>
    <property type="match status" value="1"/>
</dbReference>
<dbReference type="RefSeq" id="WP_317700909.1">
    <property type="nucleotide sequence ID" value="NZ_CP136921.1"/>
</dbReference>
<gene>
    <name evidence="10" type="primary">selB</name>
    <name evidence="10" type="ORF">P4826_13545</name>
</gene>